<dbReference type="EMBL" id="LQYW01000168">
    <property type="protein sequence ID" value="KYD23196.1"/>
    <property type="molecule type" value="Genomic_DNA"/>
</dbReference>
<dbReference type="AlphaFoldDB" id="A0A150MFE2"/>
<evidence type="ECO:0000313" key="1">
    <source>
        <dbReference type="EMBL" id="KYD23196.1"/>
    </source>
</evidence>
<sequence length="43" mass="4621">MAAHIIKSASSFLAALQIAIRESFFLRQGKEVSNGSPSQEATK</sequence>
<protein>
    <submittedName>
        <fullName evidence="1">Uncharacterized protein</fullName>
    </submittedName>
</protein>
<comment type="caution">
    <text evidence="1">The sequence shown here is derived from an EMBL/GenBank/DDBJ whole genome shotgun (WGS) entry which is preliminary data.</text>
</comment>
<proteinExistence type="predicted"/>
<evidence type="ECO:0000313" key="2">
    <source>
        <dbReference type="Proteomes" id="UP000075324"/>
    </source>
</evidence>
<dbReference type="Proteomes" id="UP000075324">
    <property type="component" value="Unassembled WGS sequence"/>
</dbReference>
<reference evidence="1 2" key="1">
    <citation type="submission" date="2016-01" db="EMBL/GenBank/DDBJ databases">
        <title>Draft Genome Sequences of Seven Thermophilic Sporeformers Isolated from Foods.</title>
        <authorList>
            <person name="Berendsen E.M."/>
            <person name="Wells-Bennik M.H."/>
            <person name="Krawcyk A.O."/>
            <person name="De Jong A."/>
            <person name="Holsappel S."/>
            <person name="Eijlander R.T."/>
            <person name="Kuipers O.P."/>
        </authorList>
    </citation>
    <scope>NUCLEOTIDE SEQUENCE [LARGE SCALE GENOMIC DNA]</scope>
    <source>
        <strain evidence="1 2">B4110</strain>
    </source>
</reference>
<dbReference type="PATRIC" id="fig|153151.4.peg.1898"/>
<gene>
    <name evidence="1" type="ORF">B4110_2066</name>
</gene>
<accession>A0A150MFE2</accession>
<organism evidence="1 2">
    <name type="scientific">Parageobacillus toebii</name>
    <dbReference type="NCBI Taxonomy" id="153151"/>
    <lineage>
        <taxon>Bacteria</taxon>
        <taxon>Bacillati</taxon>
        <taxon>Bacillota</taxon>
        <taxon>Bacilli</taxon>
        <taxon>Bacillales</taxon>
        <taxon>Anoxybacillaceae</taxon>
        <taxon>Parageobacillus</taxon>
    </lineage>
</organism>
<name>A0A150MFE2_9BACL</name>